<keyword evidence="1" id="KW-0489">Methyltransferase</keyword>
<organism evidence="1 2">
    <name type="scientific">Gemmata massiliana</name>
    <dbReference type="NCBI Taxonomy" id="1210884"/>
    <lineage>
        <taxon>Bacteria</taxon>
        <taxon>Pseudomonadati</taxon>
        <taxon>Planctomycetota</taxon>
        <taxon>Planctomycetia</taxon>
        <taxon>Gemmatales</taxon>
        <taxon>Gemmataceae</taxon>
        <taxon>Gemmata</taxon>
    </lineage>
</organism>
<keyword evidence="1" id="KW-0808">Transferase</keyword>
<dbReference type="Gene3D" id="3.40.50.150">
    <property type="entry name" value="Vaccinia Virus protein VP39"/>
    <property type="match status" value="1"/>
</dbReference>
<protein>
    <submittedName>
        <fullName evidence="1">Trans-aconitate 2-methyltransferase: Trans-aconitate 6-methyltransferase</fullName>
    </submittedName>
</protein>
<reference evidence="1 2" key="1">
    <citation type="submission" date="2019-05" db="EMBL/GenBank/DDBJ databases">
        <authorList>
            <consortium name="Science for Life Laboratories"/>
        </authorList>
    </citation>
    <scope>NUCLEOTIDE SEQUENCE [LARGE SCALE GENOMIC DNA]</scope>
    <source>
        <strain evidence="1">Soil9</strain>
    </source>
</reference>
<keyword evidence="2" id="KW-1185">Reference proteome</keyword>
<dbReference type="Gene3D" id="1.10.150.290">
    <property type="entry name" value="S-adenosyl-L-methionine-dependent methyltransferases"/>
    <property type="match status" value="1"/>
</dbReference>
<dbReference type="InterPro" id="IPR029063">
    <property type="entry name" value="SAM-dependent_MTases_sf"/>
</dbReference>
<dbReference type="GO" id="GO:0032259">
    <property type="term" value="P:methylation"/>
    <property type="evidence" value="ECO:0007669"/>
    <property type="project" value="UniProtKB-KW"/>
</dbReference>
<dbReference type="Proteomes" id="UP000464178">
    <property type="component" value="Chromosome"/>
</dbReference>
<proteinExistence type="predicted"/>
<dbReference type="AlphaFoldDB" id="A0A6P2D425"/>
<dbReference type="EMBL" id="LR593886">
    <property type="protein sequence ID" value="VTR94150.1"/>
    <property type="molecule type" value="Genomic_DNA"/>
</dbReference>
<accession>A0A6P2D425</accession>
<evidence type="ECO:0000313" key="2">
    <source>
        <dbReference type="Proteomes" id="UP000464178"/>
    </source>
</evidence>
<evidence type="ECO:0000313" key="1">
    <source>
        <dbReference type="EMBL" id="VTR94150.1"/>
    </source>
</evidence>
<dbReference type="GO" id="GO:0030798">
    <property type="term" value="F:trans-aconitate 2-methyltransferase activity"/>
    <property type="evidence" value="ECO:0007669"/>
    <property type="project" value="InterPro"/>
</dbReference>
<gene>
    <name evidence="1" type="ORF">SOIL9_35640</name>
</gene>
<dbReference type="InterPro" id="IPR023149">
    <property type="entry name" value="Trans_acon_MeTrfase_C"/>
</dbReference>
<dbReference type="KEGG" id="gms:SOIL9_35640"/>
<name>A0A6P2D425_9BACT</name>
<sequence>MCPTYLTQESLQAPGLRPFLLPLDDSERAGFLARYTKALEVAYPAFPDGTVLLPFPRLFFVAMRPTG</sequence>